<gene>
    <name evidence="2" type="ORF">IAB02_03190</name>
</gene>
<dbReference type="GO" id="GO:0005829">
    <property type="term" value="C:cytosol"/>
    <property type="evidence" value="ECO:0007669"/>
    <property type="project" value="TreeGrafter"/>
</dbReference>
<dbReference type="PANTHER" id="PTHR43364:SF1">
    <property type="entry name" value="OXIDOREDUCTASE YDHF"/>
    <property type="match status" value="1"/>
</dbReference>
<dbReference type="InterPro" id="IPR050523">
    <property type="entry name" value="AKR_Detox_Biosynth"/>
</dbReference>
<dbReference type="Gene3D" id="3.20.20.100">
    <property type="entry name" value="NADP-dependent oxidoreductase domain"/>
    <property type="match status" value="1"/>
</dbReference>
<dbReference type="InterPro" id="IPR020471">
    <property type="entry name" value="AKR"/>
</dbReference>
<protein>
    <submittedName>
        <fullName evidence="2">Aldo/keto reductase</fullName>
    </submittedName>
</protein>
<proteinExistence type="predicted"/>
<dbReference type="InterPro" id="IPR036812">
    <property type="entry name" value="NAD(P)_OxRdtase_dom_sf"/>
</dbReference>
<evidence type="ECO:0000259" key="1">
    <source>
        <dbReference type="Pfam" id="PF00248"/>
    </source>
</evidence>
<evidence type="ECO:0000313" key="2">
    <source>
        <dbReference type="EMBL" id="HIU33544.1"/>
    </source>
</evidence>
<evidence type="ECO:0000313" key="3">
    <source>
        <dbReference type="Proteomes" id="UP000824072"/>
    </source>
</evidence>
<name>A0A9D1ICL2_9FIRM</name>
<accession>A0A9D1ICL2</accession>
<dbReference type="InterPro" id="IPR023210">
    <property type="entry name" value="NADP_OxRdtase_dom"/>
</dbReference>
<organism evidence="2 3">
    <name type="scientific">Candidatus Pullichristensenella excrementigallinarum</name>
    <dbReference type="NCBI Taxonomy" id="2840907"/>
    <lineage>
        <taxon>Bacteria</taxon>
        <taxon>Bacillati</taxon>
        <taxon>Bacillota</taxon>
        <taxon>Clostridia</taxon>
        <taxon>Candidatus Pullichristensenella</taxon>
    </lineage>
</organism>
<dbReference type="PANTHER" id="PTHR43364">
    <property type="entry name" value="NADH-SPECIFIC METHYLGLYOXAL REDUCTASE-RELATED"/>
    <property type="match status" value="1"/>
</dbReference>
<sequence length="297" mass="33812">MQRIKLSEKVEFSRIIQGFWRLTDWNVSAQETARQIEGCLERGVTTFDTAERYGYGACEEALGQALKLVSCDRSKYQIVTKTGISWAAPREDAFGFYDTRYARIVRSCKESLRKLGCEYIDLLLIHREDPLLDPWEVAAAFQDLKKEGLILEAGVSNFDPFKFNALDHAMGGTLVTNQIEWHPACFEHFRSGMIDLLMEKKVHPMVWSPLAGGRLFTSQEPTFAAARKKITEIAQKHDVSADAVAYAWILYHPVGAMPICGSRKLERLDKAVEALEVQLTHQEWYEIYVSSGQQVLR</sequence>
<dbReference type="AlphaFoldDB" id="A0A9D1ICL2"/>
<dbReference type="Pfam" id="PF00248">
    <property type="entry name" value="Aldo_ket_red"/>
    <property type="match status" value="1"/>
</dbReference>
<dbReference type="EMBL" id="DVMU01000072">
    <property type="protein sequence ID" value="HIU33544.1"/>
    <property type="molecule type" value="Genomic_DNA"/>
</dbReference>
<reference evidence="2" key="2">
    <citation type="journal article" date="2021" name="PeerJ">
        <title>Extensive microbial diversity within the chicken gut microbiome revealed by metagenomics and culture.</title>
        <authorList>
            <person name="Gilroy R."/>
            <person name="Ravi A."/>
            <person name="Getino M."/>
            <person name="Pursley I."/>
            <person name="Horton D.L."/>
            <person name="Alikhan N.F."/>
            <person name="Baker D."/>
            <person name="Gharbi K."/>
            <person name="Hall N."/>
            <person name="Watson M."/>
            <person name="Adriaenssens E.M."/>
            <person name="Foster-Nyarko E."/>
            <person name="Jarju S."/>
            <person name="Secka A."/>
            <person name="Antonio M."/>
            <person name="Oren A."/>
            <person name="Chaudhuri R.R."/>
            <person name="La Ragione R."/>
            <person name="Hildebrand F."/>
            <person name="Pallen M.J."/>
        </authorList>
    </citation>
    <scope>NUCLEOTIDE SEQUENCE</scope>
    <source>
        <strain evidence="2">ChiHcec3-11533</strain>
    </source>
</reference>
<feature type="domain" description="NADP-dependent oxidoreductase" evidence="1">
    <location>
        <begin position="14"/>
        <end position="287"/>
    </location>
</feature>
<dbReference type="PRINTS" id="PR00069">
    <property type="entry name" value="ALDKETRDTASE"/>
</dbReference>
<reference evidence="2" key="1">
    <citation type="submission" date="2020-10" db="EMBL/GenBank/DDBJ databases">
        <authorList>
            <person name="Gilroy R."/>
        </authorList>
    </citation>
    <scope>NUCLEOTIDE SEQUENCE</scope>
    <source>
        <strain evidence="2">ChiHcec3-11533</strain>
    </source>
</reference>
<dbReference type="Proteomes" id="UP000824072">
    <property type="component" value="Unassembled WGS sequence"/>
</dbReference>
<dbReference type="SUPFAM" id="SSF51430">
    <property type="entry name" value="NAD(P)-linked oxidoreductase"/>
    <property type="match status" value="1"/>
</dbReference>
<dbReference type="GO" id="GO:0016491">
    <property type="term" value="F:oxidoreductase activity"/>
    <property type="evidence" value="ECO:0007669"/>
    <property type="project" value="InterPro"/>
</dbReference>
<comment type="caution">
    <text evidence="2">The sequence shown here is derived from an EMBL/GenBank/DDBJ whole genome shotgun (WGS) entry which is preliminary data.</text>
</comment>
<dbReference type="CDD" id="cd19092">
    <property type="entry name" value="AKR_BsYcsN_EcYdhF-like"/>
    <property type="match status" value="1"/>
</dbReference>